<evidence type="ECO:0000256" key="1">
    <source>
        <dbReference type="SAM" id="Phobius"/>
    </source>
</evidence>
<feature type="transmembrane region" description="Helical" evidence="1">
    <location>
        <begin position="156"/>
        <end position="177"/>
    </location>
</feature>
<keyword evidence="3" id="KW-0482">Metalloprotease</keyword>
<evidence type="ECO:0000313" key="3">
    <source>
        <dbReference type="EMBL" id="RGW55235.1"/>
    </source>
</evidence>
<dbReference type="EMBL" id="QSAJ01000004">
    <property type="protein sequence ID" value="RGW55235.1"/>
    <property type="molecule type" value="Genomic_DNA"/>
</dbReference>
<keyword evidence="3" id="KW-0645">Protease</keyword>
<feature type="transmembrane region" description="Helical" evidence="1">
    <location>
        <begin position="121"/>
        <end position="144"/>
    </location>
</feature>
<keyword evidence="1" id="KW-0812">Transmembrane</keyword>
<evidence type="ECO:0000313" key="4">
    <source>
        <dbReference type="Proteomes" id="UP000266376"/>
    </source>
</evidence>
<feature type="transmembrane region" description="Helical" evidence="1">
    <location>
        <begin position="12"/>
        <end position="35"/>
    </location>
</feature>
<evidence type="ECO:0000259" key="2">
    <source>
        <dbReference type="Pfam" id="PF02517"/>
    </source>
</evidence>
<feature type="transmembrane region" description="Helical" evidence="1">
    <location>
        <begin position="80"/>
        <end position="101"/>
    </location>
</feature>
<sequence>MENEKKQLRLWQGLLVIILAGLEVFVFSGFLPQWLGMGRSLIGELILLGTAVGAVAVFHGNFRSVFPIHKPKLTEVMGTLLIYLGASQAISVVTMIEMYIAPEMVTETSIGLSSMFTSSSMIVAIIVVGIAPAICEEAVFRGVFFNSIWNQTHGKWIPILVTAAVFGLFHGSIIRFFPTFLLGIVLGYLVYETNNMFYNVMFHAINNIIPVLVLYGMQFLMQLMARALGMNGSGMWNFVMDTATSQVSQLSPAFMGIYMIDGGVGLAILYLGNHVLHLGREGYPKELFPKEKRKQQFIWMALALALAVTGGMMIVAGTIQDLHF</sequence>
<keyword evidence="3" id="KW-0378">Hydrolase</keyword>
<dbReference type="InterPro" id="IPR052710">
    <property type="entry name" value="CAAX_protease"/>
</dbReference>
<dbReference type="GO" id="GO:0008237">
    <property type="term" value="F:metallopeptidase activity"/>
    <property type="evidence" value="ECO:0007669"/>
    <property type="project" value="UniProtKB-KW"/>
</dbReference>
<dbReference type="Proteomes" id="UP000266376">
    <property type="component" value="Unassembled WGS sequence"/>
</dbReference>
<proteinExistence type="predicted"/>
<gene>
    <name evidence="3" type="ORF">DWV67_02515</name>
</gene>
<comment type="caution">
    <text evidence="3">The sequence shown here is derived from an EMBL/GenBank/DDBJ whole genome shotgun (WGS) entry which is preliminary data.</text>
</comment>
<name>A0A395XPA6_9FIRM</name>
<dbReference type="GO" id="GO:0080120">
    <property type="term" value="P:CAAX-box protein maturation"/>
    <property type="evidence" value="ECO:0007669"/>
    <property type="project" value="UniProtKB-ARBA"/>
</dbReference>
<dbReference type="Pfam" id="PF02517">
    <property type="entry name" value="Rce1-like"/>
    <property type="match status" value="1"/>
</dbReference>
<dbReference type="InterPro" id="IPR003675">
    <property type="entry name" value="Rce1/LyrA-like_dom"/>
</dbReference>
<dbReference type="PANTHER" id="PTHR36435:SF1">
    <property type="entry name" value="CAAX AMINO TERMINAL PROTEASE FAMILY PROTEIN"/>
    <property type="match status" value="1"/>
</dbReference>
<keyword evidence="1" id="KW-1133">Transmembrane helix</keyword>
<feature type="transmembrane region" description="Helical" evidence="1">
    <location>
        <begin position="41"/>
        <end position="59"/>
    </location>
</feature>
<feature type="domain" description="CAAX prenyl protease 2/Lysostaphin resistance protein A-like" evidence="2">
    <location>
        <begin position="120"/>
        <end position="209"/>
    </location>
</feature>
<protein>
    <submittedName>
        <fullName evidence="3">CPBP family intramembrane metalloprotease</fullName>
    </submittedName>
</protein>
<feature type="transmembrane region" description="Helical" evidence="1">
    <location>
        <begin position="252"/>
        <end position="276"/>
    </location>
</feature>
<organism evidence="3 4">
    <name type="scientific">Dorea formicigenerans</name>
    <dbReference type="NCBI Taxonomy" id="39486"/>
    <lineage>
        <taxon>Bacteria</taxon>
        <taxon>Bacillati</taxon>
        <taxon>Bacillota</taxon>
        <taxon>Clostridia</taxon>
        <taxon>Lachnospirales</taxon>
        <taxon>Lachnospiraceae</taxon>
        <taxon>Dorea</taxon>
    </lineage>
</organism>
<dbReference type="AlphaFoldDB" id="A0A395XPA6"/>
<dbReference type="GO" id="GO:0004175">
    <property type="term" value="F:endopeptidase activity"/>
    <property type="evidence" value="ECO:0007669"/>
    <property type="project" value="UniProtKB-ARBA"/>
</dbReference>
<accession>A0A395XPA6</accession>
<dbReference type="PANTHER" id="PTHR36435">
    <property type="entry name" value="SLR1288 PROTEIN"/>
    <property type="match status" value="1"/>
</dbReference>
<keyword evidence="1" id="KW-0472">Membrane</keyword>
<dbReference type="GO" id="GO:0006508">
    <property type="term" value="P:proteolysis"/>
    <property type="evidence" value="ECO:0007669"/>
    <property type="project" value="UniProtKB-KW"/>
</dbReference>
<feature type="transmembrane region" description="Helical" evidence="1">
    <location>
        <begin position="297"/>
        <end position="319"/>
    </location>
</feature>
<reference evidence="3 4" key="1">
    <citation type="submission" date="2018-08" db="EMBL/GenBank/DDBJ databases">
        <title>A genome reference for cultivated species of the human gut microbiota.</title>
        <authorList>
            <person name="Zou Y."/>
            <person name="Xue W."/>
            <person name="Luo G."/>
        </authorList>
    </citation>
    <scope>NUCLEOTIDE SEQUENCE [LARGE SCALE GENOMIC DNA]</scope>
    <source>
        <strain evidence="3 4">AF12-11</strain>
    </source>
</reference>